<evidence type="ECO:0000313" key="2">
    <source>
        <dbReference type="EnsemblMetazoa" id="tetur03g03230.1"/>
    </source>
</evidence>
<dbReference type="AlphaFoldDB" id="T1JZA3"/>
<proteinExistence type="predicted"/>
<reference evidence="2" key="2">
    <citation type="submission" date="2015-06" db="UniProtKB">
        <authorList>
            <consortium name="EnsemblMetazoa"/>
        </authorList>
    </citation>
    <scope>IDENTIFICATION</scope>
</reference>
<accession>T1JZA3</accession>
<protein>
    <submittedName>
        <fullName evidence="2">Uncharacterized protein</fullName>
    </submittedName>
</protein>
<dbReference type="Proteomes" id="UP000015104">
    <property type="component" value="Unassembled WGS sequence"/>
</dbReference>
<dbReference type="HOGENOM" id="CLU_1857834_0_0_1"/>
<feature type="region of interest" description="Disordered" evidence="1">
    <location>
        <begin position="10"/>
        <end position="29"/>
    </location>
</feature>
<keyword evidence="3" id="KW-1185">Reference proteome</keyword>
<name>T1JZA3_TETUR</name>
<evidence type="ECO:0000256" key="1">
    <source>
        <dbReference type="SAM" id="MobiDB-lite"/>
    </source>
</evidence>
<reference evidence="3" key="1">
    <citation type="submission" date="2011-08" db="EMBL/GenBank/DDBJ databases">
        <authorList>
            <person name="Rombauts S."/>
        </authorList>
    </citation>
    <scope>NUCLEOTIDE SEQUENCE</scope>
    <source>
        <strain evidence="3">London</strain>
    </source>
</reference>
<dbReference type="EMBL" id="CAEY01001120">
    <property type="status" value="NOT_ANNOTATED_CDS"/>
    <property type="molecule type" value="Genomic_DNA"/>
</dbReference>
<dbReference type="EnsemblMetazoa" id="tetur03g03230.1">
    <property type="protein sequence ID" value="tetur03g03230.1"/>
    <property type="gene ID" value="tetur03g03230"/>
</dbReference>
<sequence>MFAKRLQLINKYGAPSKPEPGTDEPDRDSMVAHTQGFWNHIVQLIVNLFVVEHMVVNIAYAENVNMLVLGKRSTDNLNNQPHSSLKNGSAICEQLTFPSKLDLGNQKEATQILDKLSFDTKNLIDNLFSNLNRLGKQS</sequence>
<organism evidence="2 3">
    <name type="scientific">Tetranychus urticae</name>
    <name type="common">Two-spotted spider mite</name>
    <dbReference type="NCBI Taxonomy" id="32264"/>
    <lineage>
        <taxon>Eukaryota</taxon>
        <taxon>Metazoa</taxon>
        <taxon>Ecdysozoa</taxon>
        <taxon>Arthropoda</taxon>
        <taxon>Chelicerata</taxon>
        <taxon>Arachnida</taxon>
        <taxon>Acari</taxon>
        <taxon>Acariformes</taxon>
        <taxon>Trombidiformes</taxon>
        <taxon>Prostigmata</taxon>
        <taxon>Eleutherengona</taxon>
        <taxon>Raphignathae</taxon>
        <taxon>Tetranychoidea</taxon>
        <taxon>Tetranychidae</taxon>
        <taxon>Tetranychus</taxon>
    </lineage>
</organism>
<evidence type="ECO:0000313" key="3">
    <source>
        <dbReference type="Proteomes" id="UP000015104"/>
    </source>
</evidence>